<evidence type="ECO:0000256" key="4">
    <source>
        <dbReference type="PROSITE-ProRule" id="PRU00335"/>
    </source>
</evidence>
<dbReference type="SUPFAM" id="SSF46689">
    <property type="entry name" value="Homeodomain-like"/>
    <property type="match status" value="1"/>
</dbReference>
<keyword evidence="1" id="KW-0805">Transcription regulation</keyword>
<dbReference type="AlphaFoldDB" id="C4LCR0"/>
<dbReference type="GO" id="GO:0003677">
    <property type="term" value="F:DNA binding"/>
    <property type="evidence" value="ECO:0007669"/>
    <property type="project" value="UniProtKB-UniRule"/>
</dbReference>
<feature type="DNA-binding region" description="H-T-H motif" evidence="4">
    <location>
        <begin position="46"/>
        <end position="65"/>
    </location>
</feature>
<dbReference type="InterPro" id="IPR011075">
    <property type="entry name" value="TetR_C"/>
</dbReference>
<dbReference type="KEGG" id="tau:Tola_0997"/>
<dbReference type="Proteomes" id="UP000009073">
    <property type="component" value="Chromosome"/>
</dbReference>
<dbReference type="eggNOG" id="COG1309">
    <property type="taxonomic scope" value="Bacteria"/>
</dbReference>
<proteinExistence type="predicted"/>
<dbReference type="Gene3D" id="1.10.357.10">
    <property type="entry name" value="Tetracycline Repressor, domain 2"/>
    <property type="match status" value="1"/>
</dbReference>
<evidence type="ECO:0000256" key="1">
    <source>
        <dbReference type="ARBA" id="ARBA00023015"/>
    </source>
</evidence>
<evidence type="ECO:0000313" key="7">
    <source>
        <dbReference type="EMBL" id="ACQ92624.1"/>
    </source>
</evidence>
<reference evidence="8" key="1">
    <citation type="submission" date="2009-05" db="EMBL/GenBank/DDBJ databases">
        <title>Complete sequence of Tolumonas auensis DSM 9187.</title>
        <authorList>
            <consortium name="US DOE Joint Genome Institute"/>
            <person name="Lucas S."/>
            <person name="Copeland A."/>
            <person name="Lapidus A."/>
            <person name="Glavina del Rio T."/>
            <person name="Tice H."/>
            <person name="Bruce D."/>
            <person name="Goodwin L."/>
            <person name="Pitluck S."/>
            <person name="Chertkov O."/>
            <person name="Brettin T."/>
            <person name="Detter J.C."/>
            <person name="Han C."/>
            <person name="Larimer F."/>
            <person name="Land M."/>
            <person name="Hauser L."/>
            <person name="Kyrpides N."/>
            <person name="Mikhailova N."/>
            <person name="Spring S."/>
            <person name="Beller H."/>
        </authorList>
    </citation>
    <scope>NUCLEOTIDE SEQUENCE [LARGE SCALE GENOMIC DNA]</scope>
    <source>
        <strain evidence="8">DSM 9187 / TA4</strain>
    </source>
</reference>
<dbReference type="Pfam" id="PF16925">
    <property type="entry name" value="TetR_C_13"/>
    <property type="match status" value="1"/>
</dbReference>
<dbReference type="SUPFAM" id="SSF48498">
    <property type="entry name" value="Tetracyclin repressor-like, C-terminal domain"/>
    <property type="match status" value="1"/>
</dbReference>
<dbReference type="Pfam" id="PF00440">
    <property type="entry name" value="TetR_N"/>
    <property type="match status" value="1"/>
</dbReference>
<accession>C4LCR0</accession>
<dbReference type="PROSITE" id="PS50977">
    <property type="entry name" value="HTH_TETR_2"/>
    <property type="match status" value="1"/>
</dbReference>
<dbReference type="PRINTS" id="PR00455">
    <property type="entry name" value="HTHTETR"/>
</dbReference>
<dbReference type="PANTHER" id="PTHR47506:SF6">
    <property type="entry name" value="HTH-TYPE TRANSCRIPTIONAL REPRESSOR NEMR"/>
    <property type="match status" value="1"/>
</dbReference>
<keyword evidence="2 4" id="KW-0238">DNA-binding</keyword>
<evidence type="ECO:0000256" key="3">
    <source>
        <dbReference type="ARBA" id="ARBA00023163"/>
    </source>
</evidence>
<feature type="domain" description="HTH tetR-type" evidence="6">
    <location>
        <begin position="23"/>
        <end position="83"/>
    </location>
</feature>
<evidence type="ECO:0000259" key="6">
    <source>
        <dbReference type="PROSITE" id="PS50977"/>
    </source>
</evidence>
<keyword evidence="8" id="KW-1185">Reference proteome</keyword>
<dbReference type="EMBL" id="CP001616">
    <property type="protein sequence ID" value="ACQ92624.1"/>
    <property type="molecule type" value="Genomic_DNA"/>
</dbReference>
<dbReference type="InterPro" id="IPR009057">
    <property type="entry name" value="Homeodomain-like_sf"/>
</dbReference>
<gene>
    <name evidence="7" type="ordered locus">Tola_0997</name>
</gene>
<protein>
    <submittedName>
        <fullName evidence="7">Transcriptional regulator, TetR family</fullName>
    </submittedName>
</protein>
<evidence type="ECO:0000256" key="2">
    <source>
        <dbReference type="ARBA" id="ARBA00023125"/>
    </source>
</evidence>
<dbReference type="HOGENOM" id="CLU_069356_28_1_6"/>
<evidence type="ECO:0000313" key="8">
    <source>
        <dbReference type="Proteomes" id="UP000009073"/>
    </source>
</evidence>
<dbReference type="RefSeq" id="WP_012729223.1">
    <property type="nucleotide sequence ID" value="NC_012691.1"/>
</dbReference>
<dbReference type="InterPro" id="IPR036271">
    <property type="entry name" value="Tet_transcr_reg_TetR-rel_C_sf"/>
</dbReference>
<dbReference type="PANTHER" id="PTHR47506">
    <property type="entry name" value="TRANSCRIPTIONAL REGULATORY PROTEIN"/>
    <property type="match status" value="1"/>
</dbReference>
<organism evidence="7 8">
    <name type="scientific">Tolumonas auensis (strain DSM 9187 / NBRC 110442 / TA 4)</name>
    <dbReference type="NCBI Taxonomy" id="595494"/>
    <lineage>
        <taxon>Bacteria</taxon>
        <taxon>Pseudomonadati</taxon>
        <taxon>Pseudomonadota</taxon>
        <taxon>Gammaproteobacteria</taxon>
        <taxon>Aeromonadales</taxon>
        <taxon>Aeromonadaceae</taxon>
        <taxon>Tolumonas</taxon>
    </lineage>
</organism>
<sequence length="212" mass="24061">MAPEQTPVKRGRGRPPKSERNFTDTKAELIKSGLVLLTEHGFIASGIDAIVKNVAVPKGSFYHYFKNKEDFGYAVITAYGEYFAHKLDKHLTNDAFPPLTRIENFVNDAKAGMTRYQFKRGCLVGNLMQESPQLSEAFTSHLQTILGEWQQRVSRCLSEAKSCHQIAEDADHDKLAALFWSGWEGAVMRAKLYKSTQPLEEFWCYFSTSIKK</sequence>
<keyword evidence="3" id="KW-0804">Transcription</keyword>
<evidence type="ECO:0000256" key="5">
    <source>
        <dbReference type="SAM" id="MobiDB-lite"/>
    </source>
</evidence>
<dbReference type="InterPro" id="IPR001647">
    <property type="entry name" value="HTH_TetR"/>
</dbReference>
<name>C4LCR0_TOLAT</name>
<reference evidence="7 8" key="2">
    <citation type="journal article" date="2011" name="Stand. Genomic Sci.">
        <title>Complete genome sequence of Tolumonas auensis type strain (TA 4).</title>
        <authorList>
            <person name="Chertkov O."/>
            <person name="Copeland A."/>
            <person name="Lucas S."/>
            <person name="Lapidus A."/>
            <person name="Berry K.W."/>
            <person name="Detter J.C."/>
            <person name="Del Rio T.G."/>
            <person name="Hammon N."/>
            <person name="Dalin E."/>
            <person name="Tice H."/>
            <person name="Pitluck S."/>
            <person name="Richardson P."/>
            <person name="Bruce D."/>
            <person name="Goodwin L."/>
            <person name="Han C."/>
            <person name="Tapia R."/>
            <person name="Saunders E."/>
            <person name="Schmutz J."/>
            <person name="Brettin T."/>
            <person name="Larimer F."/>
            <person name="Land M."/>
            <person name="Hauser L."/>
            <person name="Spring S."/>
            <person name="Rohde M."/>
            <person name="Kyrpides N.C."/>
            <person name="Ivanova N."/>
            <person name="Goker M."/>
            <person name="Beller H.R."/>
            <person name="Klenk H.P."/>
            <person name="Woyke T."/>
        </authorList>
    </citation>
    <scope>NUCLEOTIDE SEQUENCE [LARGE SCALE GENOMIC DNA]</scope>
    <source>
        <strain evidence="8">DSM 9187 / TA4</strain>
    </source>
</reference>
<feature type="region of interest" description="Disordered" evidence="5">
    <location>
        <begin position="1"/>
        <end position="21"/>
    </location>
</feature>